<evidence type="ECO:0000313" key="3">
    <source>
        <dbReference type="Proteomes" id="UP001174136"/>
    </source>
</evidence>
<accession>A0AA47NQR3</accession>
<dbReference type="Proteomes" id="UP001174136">
    <property type="component" value="Unassembled WGS sequence"/>
</dbReference>
<reference evidence="2" key="1">
    <citation type="journal article" date="2023" name="Front. Mar. Sci.">
        <title>A new Merluccius polli reference genome to investigate the effects of global change in West African waters.</title>
        <authorList>
            <person name="Mateo J.L."/>
            <person name="Blanco-Fernandez C."/>
            <person name="Garcia-Vazquez E."/>
            <person name="Machado-Schiaffino G."/>
        </authorList>
    </citation>
    <scope>NUCLEOTIDE SEQUENCE</scope>
    <source>
        <strain evidence="2">C29</strain>
        <tissue evidence="2">Fin</tissue>
    </source>
</reference>
<comment type="caution">
    <text evidence="2">The sequence shown here is derived from an EMBL/GenBank/DDBJ whole genome shotgun (WGS) entry which is preliminary data.</text>
</comment>
<dbReference type="EMBL" id="JAOPHQ010005803">
    <property type="protein sequence ID" value="KAK0133863.1"/>
    <property type="molecule type" value="Genomic_DNA"/>
</dbReference>
<dbReference type="AlphaFoldDB" id="A0AA47NQR3"/>
<feature type="compositionally biased region" description="Polar residues" evidence="1">
    <location>
        <begin position="1"/>
        <end position="12"/>
    </location>
</feature>
<protein>
    <submittedName>
        <fullName evidence="2">Uncharacterized protein</fullName>
    </submittedName>
</protein>
<evidence type="ECO:0000256" key="1">
    <source>
        <dbReference type="SAM" id="MobiDB-lite"/>
    </source>
</evidence>
<name>A0AA47NQR3_MERPO</name>
<keyword evidence="3" id="KW-1185">Reference proteome</keyword>
<sequence>MAPQPTGSGTNHQNHRTEHQGCLGYTKPSYEETKRDVLDPLERINKTQHTLQRKLECYLALTQAGLTPVKLCDSQAVIACCQGVTPCFQSSGPCWRGTETHQTPGATRSHAEPCGACVTSALCPGGPSTGALASGFAAGVWGFSHLVKFHKSAGPPRSEYSKGKSVNKATSSKLTNAIAKWIAVDCSPSTLLKTRGFKTLSR</sequence>
<gene>
    <name evidence="2" type="ORF">N1851_030606</name>
</gene>
<organism evidence="2 3">
    <name type="scientific">Merluccius polli</name>
    <name type="common">Benguela hake</name>
    <name type="synonym">Merluccius cadenati</name>
    <dbReference type="NCBI Taxonomy" id="89951"/>
    <lineage>
        <taxon>Eukaryota</taxon>
        <taxon>Metazoa</taxon>
        <taxon>Chordata</taxon>
        <taxon>Craniata</taxon>
        <taxon>Vertebrata</taxon>
        <taxon>Euteleostomi</taxon>
        <taxon>Actinopterygii</taxon>
        <taxon>Neopterygii</taxon>
        <taxon>Teleostei</taxon>
        <taxon>Neoteleostei</taxon>
        <taxon>Acanthomorphata</taxon>
        <taxon>Zeiogadaria</taxon>
        <taxon>Gadariae</taxon>
        <taxon>Gadiformes</taxon>
        <taxon>Gadoidei</taxon>
        <taxon>Merlucciidae</taxon>
        <taxon>Merluccius</taxon>
    </lineage>
</organism>
<feature type="region of interest" description="Disordered" evidence="1">
    <location>
        <begin position="1"/>
        <end position="25"/>
    </location>
</feature>
<evidence type="ECO:0000313" key="2">
    <source>
        <dbReference type="EMBL" id="KAK0133863.1"/>
    </source>
</evidence>
<proteinExistence type="predicted"/>